<dbReference type="RefSeq" id="WP_170096776.1">
    <property type="nucleotide sequence ID" value="NZ_WOWA01000004.1"/>
</dbReference>
<dbReference type="EMBL" id="WOWA01000004">
    <property type="protein sequence ID" value="NLV13230.1"/>
    <property type="molecule type" value="Genomic_DNA"/>
</dbReference>
<name>A0A847UMW1_HALAR</name>
<reference evidence="1" key="1">
    <citation type="submission" date="2019-12" db="EMBL/GenBank/DDBJ databases">
        <title>Whole genome sequencing of Haloarcula argentinensis strain pws5.</title>
        <authorList>
            <person name="Verma D.K."/>
            <person name="Gopal K."/>
            <person name="Prasad E.S."/>
        </authorList>
    </citation>
    <scope>NUCLEOTIDE SEQUENCE</scope>
    <source>
        <strain evidence="1">Pws5</strain>
    </source>
</reference>
<evidence type="ECO:0000313" key="1">
    <source>
        <dbReference type="EMBL" id="NLV13230.1"/>
    </source>
</evidence>
<dbReference type="AlphaFoldDB" id="A0A847UMW1"/>
<proteinExistence type="predicted"/>
<accession>A0A847UMW1</accession>
<gene>
    <name evidence="1" type="ORF">GOC77_08090</name>
</gene>
<evidence type="ECO:0000313" key="2">
    <source>
        <dbReference type="Proteomes" id="UP000641625"/>
    </source>
</evidence>
<comment type="caution">
    <text evidence="1">The sequence shown here is derived from an EMBL/GenBank/DDBJ whole genome shotgun (WGS) entry which is preliminary data.</text>
</comment>
<organism evidence="1 2">
    <name type="scientific">Haloarcula argentinensis</name>
    <dbReference type="NCBI Taxonomy" id="43776"/>
    <lineage>
        <taxon>Archaea</taxon>
        <taxon>Methanobacteriati</taxon>
        <taxon>Methanobacteriota</taxon>
        <taxon>Stenosarchaea group</taxon>
        <taxon>Halobacteria</taxon>
        <taxon>Halobacteriales</taxon>
        <taxon>Haloarculaceae</taxon>
        <taxon>Haloarcula</taxon>
    </lineage>
</organism>
<protein>
    <submittedName>
        <fullName evidence="1">Uncharacterized protein</fullName>
    </submittedName>
</protein>
<sequence>MNLTGGTSFSGELRYELENYFPEAHYKQAIDQAFQEEAEDEVLPDGGSLTRYYWSGEDGVVYHTETEGEMVDPFFNSVEEAERYLEGLADMNGKDRYEGLVLRKSGNRKVMEATEVLTEQSGLTDW</sequence>
<dbReference type="Proteomes" id="UP000641625">
    <property type="component" value="Unassembled WGS sequence"/>
</dbReference>